<dbReference type="Proteomes" id="UP000494102">
    <property type="component" value="Unassembled WGS sequence"/>
</dbReference>
<evidence type="ECO:0000313" key="2">
    <source>
        <dbReference type="EMBL" id="CAB4047217.1"/>
    </source>
</evidence>
<proteinExistence type="predicted"/>
<evidence type="ECO:0000313" key="4">
    <source>
        <dbReference type="Proteomes" id="UP000494249"/>
    </source>
</evidence>
<evidence type="ECO:0000313" key="3">
    <source>
        <dbReference type="Proteomes" id="UP000494102"/>
    </source>
</evidence>
<dbReference type="AlphaFoldDB" id="A0A6J4ZQF6"/>
<reference evidence="3 4" key="1">
    <citation type="submission" date="2020-04" db="EMBL/GenBank/DDBJ databases">
        <authorList>
            <person name="De Canck E."/>
        </authorList>
    </citation>
    <scope>NUCLEOTIDE SEQUENCE [LARGE SCALE GENOMIC DNA]</scope>
    <source>
        <strain evidence="1 4">LMG 22037</strain>
        <strain evidence="2 3">LMG 9964</strain>
    </source>
</reference>
<dbReference type="EMBL" id="CADILN010000001">
    <property type="protein sequence ID" value="CAB4047217.1"/>
    <property type="molecule type" value="Genomic_DNA"/>
</dbReference>
<accession>A0A6J4ZQF6</accession>
<dbReference type="EMBL" id="CADIKB010000001">
    <property type="protein sequence ID" value="CAB3639946.1"/>
    <property type="molecule type" value="Genomic_DNA"/>
</dbReference>
<dbReference type="Proteomes" id="UP000494249">
    <property type="component" value="Unassembled WGS sequence"/>
</dbReference>
<sequence>MTQRLCESYRGFDLLIEAVDTVCTDGRHVRVHRTITRRLGERTLSVATHCETAPCSAELSQQALADALRDAREAVDRLLGGWHPAYSQPPAFEKASAH</sequence>
<protein>
    <submittedName>
        <fullName evidence="1">Uncharacterized protein</fullName>
    </submittedName>
</protein>
<gene>
    <name evidence="1" type="ORF">LMG22037_00186</name>
    <name evidence="2" type="ORF">LMG9964_00849</name>
</gene>
<dbReference type="RefSeq" id="WP_014972257.1">
    <property type="nucleotide sequence ID" value="NZ_CADFGL010000001.1"/>
</dbReference>
<name>A0A6J4ZQF6_9BURK</name>
<evidence type="ECO:0000313" key="1">
    <source>
        <dbReference type="EMBL" id="CAB3639946.1"/>
    </source>
</evidence>
<organism evidence="1 4">
    <name type="scientific">Paraburkholderia phenoliruptrix</name>
    <dbReference type="NCBI Taxonomy" id="252970"/>
    <lineage>
        <taxon>Bacteria</taxon>
        <taxon>Pseudomonadati</taxon>
        <taxon>Pseudomonadota</taxon>
        <taxon>Betaproteobacteria</taxon>
        <taxon>Burkholderiales</taxon>
        <taxon>Burkholderiaceae</taxon>
        <taxon>Paraburkholderia</taxon>
    </lineage>
</organism>
<dbReference type="GeneID" id="27799569"/>